<organism evidence="4 5">
    <name type="scientific">Nicotiana attenuata</name>
    <name type="common">Coyote tobacco</name>
    <dbReference type="NCBI Taxonomy" id="49451"/>
    <lineage>
        <taxon>Eukaryota</taxon>
        <taxon>Viridiplantae</taxon>
        <taxon>Streptophyta</taxon>
        <taxon>Embryophyta</taxon>
        <taxon>Tracheophyta</taxon>
        <taxon>Spermatophyta</taxon>
        <taxon>Magnoliopsida</taxon>
        <taxon>eudicotyledons</taxon>
        <taxon>Gunneridae</taxon>
        <taxon>Pentapetalae</taxon>
        <taxon>asterids</taxon>
        <taxon>lamiids</taxon>
        <taxon>Solanales</taxon>
        <taxon>Solanaceae</taxon>
        <taxon>Nicotianoideae</taxon>
        <taxon>Nicotianeae</taxon>
        <taxon>Nicotiana</taxon>
    </lineage>
</organism>
<accession>A0A1J6ITH8</accession>
<dbReference type="AlphaFoldDB" id="A0A1J6ITH8"/>
<feature type="repeat" description="PPR" evidence="3">
    <location>
        <begin position="245"/>
        <end position="285"/>
    </location>
</feature>
<gene>
    <name evidence="4" type="ORF">A4A49_45594</name>
</gene>
<dbReference type="PANTHER" id="PTHR46128:SF358">
    <property type="entry name" value="TETRATRICOPEPTIDE REPEAT (TPR)-LIKE SUPERFAMILY PROTEIN"/>
    <property type="match status" value="1"/>
</dbReference>
<feature type="repeat" description="PPR" evidence="3">
    <location>
        <begin position="286"/>
        <end position="320"/>
    </location>
</feature>
<dbReference type="InterPro" id="IPR050872">
    <property type="entry name" value="PPR_P_subfamily"/>
</dbReference>
<dbReference type="EMBL" id="MJEQ01037183">
    <property type="protein sequence ID" value="OIT08026.1"/>
    <property type="molecule type" value="Genomic_DNA"/>
</dbReference>
<feature type="repeat" description="PPR" evidence="3">
    <location>
        <begin position="321"/>
        <end position="355"/>
    </location>
</feature>
<keyword evidence="2" id="KW-0677">Repeat</keyword>
<dbReference type="InterPro" id="IPR011990">
    <property type="entry name" value="TPR-like_helical_dom_sf"/>
</dbReference>
<dbReference type="PANTHER" id="PTHR46128">
    <property type="entry name" value="MITOCHONDRIAL GROUP I INTRON SPLICING FACTOR CCM1"/>
    <property type="match status" value="1"/>
</dbReference>
<comment type="caution">
    <text evidence="4">The sequence shown here is derived from an EMBL/GenBank/DDBJ whole genome shotgun (WGS) entry which is preliminary data.</text>
</comment>
<proteinExistence type="inferred from homology"/>
<evidence type="ECO:0000256" key="2">
    <source>
        <dbReference type="ARBA" id="ARBA00022737"/>
    </source>
</evidence>
<dbReference type="SMR" id="A0A1J6ITH8"/>
<evidence type="ECO:0000313" key="4">
    <source>
        <dbReference type="EMBL" id="OIT08026.1"/>
    </source>
</evidence>
<feature type="repeat" description="PPR" evidence="3">
    <location>
        <begin position="210"/>
        <end position="244"/>
    </location>
</feature>
<dbReference type="Proteomes" id="UP000187609">
    <property type="component" value="Unassembled WGS sequence"/>
</dbReference>
<comment type="similarity">
    <text evidence="1">Belongs to the PPR family. P subfamily.</text>
</comment>
<protein>
    <submittedName>
        <fullName evidence="4">Pentatricopeptide repeat-containing protein, mitochondrial</fullName>
    </submittedName>
</protein>
<evidence type="ECO:0000256" key="3">
    <source>
        <dbReference type="PROSITE-ProRule" id="PRU00708"/>
    </source>
</evidence>
<reference evidence="4" key="1">
    <citation type="submission" date="2016-11" db="EMBL/GenBank/DDBJ databases">
        <title>The genome of Nicotiana attenuata.</title>
        <authorList>
            <person name="Xu S."/>
            <person name="Brockmoeller T."/>
            <person name="Gaquerel E."/>
            <person name="Navarro A."/>
            <person name="Kuhl H."/>
            <person name="Gase K."/>
            <person name="Ling Z."/>
            <person name="Zhou W."/>
            <person name="Kreitzer C."/>
            <person name="Stanke M."/>
            <person name="Tang H."/>
            <person name="Lyons E."/>
            <person name="Pandey P."/>
            <person name="Pandey S.P."/>
            <person name="Timmermann B."/>
            <person name="Baldwin I.T."/>
        </authorList>
    </citation>
    <scope>NUCLEOTIDE SEQUENCE [LARGE SCALE GENOMIC DNA]</scope>
    <source>
        <strain evidence="4">UT</strain>
    </source>
</reference>
<dbReference type="SUPFAM" id="SSF81901">
    <property type="entry name" value="HCP-like"/>
    <property type="match status" value="1"/>
</dbReference>
<dbReference type="Pfam" id="PF01535">
    <property type="entry name" value="PPR"/>
    <property type="match status" value="2"/>
</dbReference>
<name>A0A1J6ITH8_NICAT</name>
<evidence type="ECO:0000256" key="1">
    <source>
        <dbReference type="ARBA" id="ARBA00007626"/>
    </source>
</evidence>
<dbReference type="InterPro" id="IPR002885">
    <property type="entry name" value="PPR_rpt"/>
</dbReference>
<keyword evidence="5" id="KW-1185">Reference proteome</keyword>
<dbReference type="PROSITE" id="PS51375">
    <property type="entry name" value="PPR"/>
    <property type="match status" value="5"/>
</dbReference>
<dbReference type="Gene3D" id="1.25.40.10">
    <property type="entry name" value="Tetratricopeptide repeat domain"/>
    <property type="match status" value="3"/>
</dbReference>
<dbReference type="NCBIfam" id="TIGR00756">
    <property type="entry name" value="PPR"/>
    <property type="match status" value="6"/>
</dbReference>
<dbReference type="Pfam" id="PF13041">
    <property type="entry name" value="PPR_2"/>
    <property type="match status" value="3"/>
</dbReference>
<feature type="repeat" description="PPR" evidence="3">
    <location>
        <begin position="356"/>
        <end position="390"/>
    </location>
</feature>
<dbReference type="Gramene" id="OIT08026">
    <property type="protein sequence ID" value="OIT08026"/>
    <property type="gene ID" value="A4A49_45594"/>
</dbReference>
<evidence type="ECO:0000313" key="5">
    <source>
        <dbReference type="Proteomes" id="UP000187609"/>
    </source>
</evidence>
<sequence length="437" mass="48898">MFQLPKETLSSAAMAPIHSSAVSNANSSARKTVETKITSFVTGSECTNPFQVGCWPWKLKWKVKIPYEVAFFTWLLAKEASFIPTSSKVNPALSNMVVAAKLLRTQLASTNPVPRTNRATRVIFTTFLGFVSFAAKQLASLVVSSSVESSVDSYSYSRKVLLKPLPFVLCSRPLSTDLQNSFMNGLSKSGHTQKTFDLLRVMEQGSTNPNEYIYNIVIDALCKDRMLDAAISLFEEMKQKGIPLDIVTYNSLIDGLCKFDGLCKEGKVEDAEEVMRHMIEKGVEPNVVTYNVIIDGYCLRGQMDRARRLFDSMIDKSIEPTIISFNILINGYCKKKKLDEAMHLFRVISRNGPKPNIVTYSTILQGLFEVGRTDFADKFFAEMLSTGLKPNICTNGILLGGYFLNGRVEKALLLFHELERKKEYTDIELYGIVIAVL</sequence>